<dbReference type="Gene3D" id="3.40.630.30">
    <property type="match status" value="1"/>
</dbReference>
<protein>
    <submittedName>
        <fullName evidence="2">GNAT family N-acetyltransferase</fullName>
    </submittedName>
</protein>
<evidence type="ECO:0000313" key="3">
    <source>
        <dbReference type="Proteomes" id="UP000464700"/>
    </source>
</evidence>
<evidence type="ECO:0000313" key="2">
    <source>
        <dbReference type="EMBL" id="QHN12269.1"/>
    </source>
</evidence>
<dbReference type="RefSeq" id="WP_160230801.1">
    <property type="nucleotide sequence ID" value="NZ_CP043925.1"/>
</dbReference>
<dbReference type="PROSITE" id="PS51186">
    <property type="entry name" value="GNAT"/>
    <property type="match status" value="1"/>
</dbReference>
<dbReference type="AlphaFoldDB" id="A0A6I7D8N4"/>
<dbReference type="GO" id="GO:0016747">
    <property type="term" value="F:acyltransferase activity, transferring groups other than amino-acyl groups"/>
    <property type="evidence" value="ECO:0007669"/>
    <property type="project" value="InterPro"/>
</dbReference>
<dbReference type="SUPFAM" id="SSF55729">
    <property type="entry name" value="Acyl-CoA N-acyltransferases (Nat)"/>
    <property type="match status" value="1"/>
</dbReference>
<dbReference type="InterPro" id="IPR000182">
    <property type="entry name" value="GNAT_dom"/>
</dbReference>
<dbReference type="KEGG" id="pcol:F1325_18250"/>
<accession>A0A6I7D8N4</accession>
<feature type="domain" description="N-acetyltransferase" evidence="1">
    <location>
        <begin position="16"/>
        <end position="152"/>
    </location>
</feature>
<reference evidence="2 3" key="1">
    <citation type="submission" date="2019-09" db="EMBL/GenBank/DDBJ databases">
        <title>Emergence of a chromosome-mediated tetracycline resistance gene in Proteus strain.</title>
        <authorList>
            <person name="He D."/>
            <person name="Wang L."/>
        </authorList>
    </citation>
    <scope>NUCLEOTIDE SEQUENCE [LARGE SCALE GENOMIC DNA]</scope>
    <source>
        <strain evidence="2 3">T60</strain>
    </source>
</reference>
<dbReference type="EMBL" id="CP043925">
    <property type="protein sequence ID" value="QHN12269.1"/>
    <property type="molecule type" value="Genomic_DNA"/>
</dbReference>
<sequence>MRSINYASLFSYDHQASLLQISHFLSDISALYPNFNYWLQYKFYQPSYENQRKIIIAHNGTALLGIALLKKSTYENKICTLYTSPFHQGQGIGSQLVDLSLQYFDSPDVLITVAQEKLIELAPILKSKGFVCTASIKGMYRPESTELFFNLR</sequence>
<evidence type="ECO:0000259" key="1">
    <source>
        <dbReference type="PROSITE" id="PS51186"/>
    </source>
</evidence>
<dbReference type="Proteomes" id="UP000464700">
    <property type="component" value="Chromosome"/>
</dbReference>
<dbReference type="CDD" id="cd04301">
    <property type="entry name" value="NAT_SF"/>
    <property type="match status" value="1"/>
</dbReference>
<organism evidence="2 3">
    <name type="scientific">Proteus columbae</name>
    <dbReference type="NCBI Taxonomy" id="1987580"/>
    <lineage>
        <taxon>Bacteria</taxon>
        <taxon>Pseudomonadati</taxon>
        <taxon>Pseudomonadota</taxon>
        <taxon>Gammaproteobacteria</taxon>
        <taxon>Enterobacterales</taxon>
        <taxon>Morganellaceae</taxon>
        <taxon>Proteus</taxon>
    </lineage>
</organism>
<keyword evidence="3" id="KW-1185">Reference proteome</keyword>
<name>A0A6I7D8N4_9GAMM</name>
<dbReference type="Pfam" id="PF13673">
    <property type="entry name" value="Acetyltransf_10"/>
    <property type="match status" value="1"/>
</dbReference>
<gene>
    <name evidence="2" type="ORF">F1325_18250</name>
</gene>
<proteinExistence type="predicted"/>
<dbReference type="InterPro" id="IPR016181">
    <property type="entry name" value="Acyl_CoA_acyltransferase"/>
</dbReference>
<keyword evidence="2" id="KW-0808">Transferase</keyword>